<feature type="compositionally biased region" description="Polar residues" evidence="2">
    <location>
        <begin position="103"/>
        <end position="126"/>
    </location>
</feature>
<dbReference type="EMBL" id="HBNS01051002">
    <property type="protein sequence ID" value="CAE4651938.1"/>
    <property type="molecule type" value="Transcribed_RNA"/>
</dbReference>
<dbReference type="AlphaFoldDB" id="A0A7S4SP82"/>
<feature type="coiled-coil region" evidence="1">
    <location>
        <begin position="267"/>
        <end position="315"/>
    </location>
</feature>
<keyword evidence="1" id="KW-0175">Coiled coil</keyword>
<evidence type="ECO:0000313" key="3">
    <source>
        <dbReference type="EMBL" id="CAE4651938.1"/>
    </source>
</evidence>
<evidence type="ECO:0000256" key="1">
    <source>
        <dbReference type="SAM" id="Coils"/>
    </source>
</evidence>
<sequence>MKRSAPIVLLQHEESAKLQTVPGLKRELGLLRESTKDALQQSWAEVEQLQEKAAAHLELANALERELEISRAREQELMRRCEEQMGIIEMHRRNEEEWARETAASTSPNISNQNLSTKQPPAQKRSSLLQSMRLPSRPSLIRLGSGTRNEFDSTKAPDDISEMSQDSDDYWPSMSRQIVNAAIPPNTDRLTHDERRKLESELSRYLMTINDDKDHNKNKIIDELTIKISGRESAIAELERSAQDQCKTAKLLHSELERLRIESNNCKKSLTREVEAQRKRVHEKKKVIIEQRDQLTEYQSYIIDLTNELERIRTERNDDF</sequence>
<organism evidence="3">
    <name type="scientific">Ditylum brightwellii</name>
    <dbReference type="NCBI Taxonomy" id="49249"/>
    <lineage>
        <taxon>Eukaryota</taxon>
        <taxon>Sar</taxon>
        <taxon>Stramenopiles</taxon>
        <taxon>Ochrophyta</taxon>
        <taxon>Bacillariophyta</taxon>
        <taxon>Mediophyceae</taxon>
        <taxon>Lithodesmiophycidae</taxon>
        <taxon>Lithodesmiales</taxon>
        <taxon>Lithodesmiaceae</taxon>
        <taxon>Ditylum</taxon>
    </lineage>
</organism>
<feature type="compositionally biased region" description="Basic and acidic residues" evidence="2">
    <location>
        <begin position="149"/>
        <end position="158"/>
    </location>
</feature>
<evidence type="ECO:0000256" key="2">
    <source>
        <dbReference type="SAM" id="MobiDB-lite"/>
    </source>
</evidence>
<protein>
    <submittedName>
        <fullName evidence="3">Uncharacterized protein</fullName>
    </submittedName>
</protein>
<reference evidence="3" key="1">
    <citation type="submission" date="2021-01" db="EMBL/GenBank/DDBJ databases">
        <authorList>
            <person name="Corre E."/>
            <person name="Pelletier E."/>
            <person name="Niang G."/>
            <person name="Scheremetjew M."/>
            <person name="Finn R."/>
            <person name="Kale V."/>
            <person name="Holt S."/>
            <person name="Cochrane G."/>
            <person name="Meng A."/>
            <person name="Brown T."/>
            <person name="Cohen L."/>
        </authorList>
    </citation>
    <scope>NUCLEOTIDE SEQUENCE</scope>
    <source>
        <strain evidence="3">GSO104</strain>
    </source>
</reference>
<proteinExistence type="predicted"/>
<feature type="region of interest" description="Disordered" evidence="2">
    <location>
        <begin position="139"/>
        <end position="167"/>
    </location>
</feature>
<feature type="region of interest" description="Disordered" evidence="2">
    <location>
        <begin position="98"/>
        <end position="126"/>
    </location>
</feature>
<accession>A0A7S4SP82</accession>
<gene>
    <name evidence="3" type="ORF">DBRI00130_LOCUS38077</name>
</gene>
<name>A0A7S4SP82_9STRA</name>
<feature type="coiled-coil region" evidence="1">
    <location>
        <begin position="46"/>
        <end position="84"/>
    </location>
</feature>